<feature type="domain" description="YCII-related" evidence="2">
    <location>
        <begin position="1"/>
        <end position="113"/>
    </location>
</feature>
<protein>
    <recommendedName>
        <fullName evidence="2">YCII-related domain-containing protein</fullName>
    </recommendedName>
</protein>
<keyword evidence="4" id="KW-1185">Reference proteome</keyword>
<reference evidence="3 4" key="1">
    <citation type="submission" date="2020-08" db="EMBL/GenBank/DDBJ databases">
        <title>Genomic Encyclopedia of Type Strains, Phase IV (KMG-V): Genome sequencing to study the core and pangenomes of soil and plant-associated prokaryotes.</title>
        <authorList>
            <person name="Whitman W."/>
        </authorList>
    </citation>
    <scope>NUCLEOTIDE SEQUENCE [LARGE SCALE GENOMIC DNA]</scope>
    <source>
        <strain evidence="3 4">SEMIA 492</strain>
    </source>
</reference>
<evidence type="ECO:0000313" key="3">
    <source>
        <dbReference type="EMBL" id="MBB4566020.1"/>
    </source>
</evidence>
<proteinExistence type="inferred from homology"/>
<dbReference type="Pfam" id="PF03795">
    <property type="entry name" value="YCII"/>
    <property type="match status" value="1"/>
</dbReference>
<dbReference type="EMBL" id="JACIIG010000001">
    <property type="protein sequence ID" value="MBB4566020.1"/>
    <property type="molecule type" value="Genomic_DNA"/>
</dbReference>
<organism evidence="3 4">
    <name type="scientific">Rhizobium leucaenae</name>
    <dbReference type="NCBI Taxonomy" id="29450"/>
    <lineage>
        <taxon>Bacteria</taxon>
        <taxon>Pseudomonadati</taxon>
        <taxon>Pseudomonadota</taxon>
        <taxon>Alphaproteobacteria</taxon>
        <taxon>Hyphomicrobiales</taxon>
        <taxon>Rhizobiaceae</taxon>
        <taxon>Rhizobium/Agrobacterium group</taxon>
        <taxon>Rhizobium</taxon>
    </lineage>
</organism>
<dbReference type="SUPFAM" id="SSF54909">
    <property type="entry name" value="Dimeric alpha+beta barrel"/>
    <property type="match status" value="1"/>
</dbReference>
<evidence type="ECO:0000259" key="2">
    <source>
        <dbReference type="Pfam" id="PF03795"/>
    </source>
</evidence>
<dbReference type="InterPro" id="IPR005545">
    <property type="entry name" value="YCII"/>
</dbReference>
<dbReference type="RefSeq" id="WP_028751709.1">
    <property type="nucleotide sequence ID" value="NZ_JACIIG010000001.1"/>
</dbReference>
<dbReference type="Proteomes" id="UP000543836">
    <property type="component" value="Unassembled WGS sequence"/>
</dbReference>
<comment type="caution">
    <text evidence="3">The sequence shown here is derived from an EMBL/GenBank/DDBJ whole genome shotgun (WGS) entry which is preliminary data.</text>
</comment>
<sequence>MYYAILAYHEEGVVESWTKEEDAALMTELLQINDRLVQEKSLGPAARLGSTQSAVTLRGKGAGIVTDGPFAETKEQLLGFYVVDFPTFEAAVEAARDLRRVNPTAVYEIRPISLYIPGAPLESRDEE</sequence>
<dbReference type="Gene3D" id="3.30.70.1060">
    <property type="entry name" value="Dimeric alpha+beta barrel"/>
    <property type="match status" value="1"/>
</dbReference>
<dbReference type="PANTHER" id="PTHR35174:SF3">
    <property type="entry name" value="BLL7171 PROTEIN"/>
    <property type="match status" value="1"/>
</dbReference>
<gene>
    <name evidence="3" type="ORF">GGE60_000108</name>
</gene>
<accession>A0A7W6ZPP9</accession>
<dbReference type="PANTHER" id="PTHR35174">
    <property type="entry name" value="BLL7171 PROTEIN-RELATED"/>
    <property type="match status" value="1"/>
</dbReference>
<dbReference type="GeneID" id="32528591"/>
<evidence type="ECO:0000313" key="4">
    <source>
        <dbReference type="Proteomes" id="UP000543836"/>
    </source>
</evidence>
<dbReference type="AlphaFoldDB" id="A0A7W6ZPP9"/>
<evidence type="ECO:0000256" key="1">
    <source>
        <dbReference type="ARBA" id="ARBA00007689"/>
    </source>
</evidence>
<dbReference type="OrthoDB" id="9807535at2"/>
<comment type="similarity">
    <text evidence="1">Belongs to the YciI family.</text>
</comment>
<dbReference type="InterPro" id="IPR011008">
    <property type="entry name" value="Dimeric_a/b-barrel"/>
</dbReference>
<name>A0A7W6ZPP9_9HYPH</name>